<evidence type="ECO:0000256" key="5">
    <source>
        <dbReference type="ARBA" id="ARBA00022574"/>
    </source>
</evidence>
<dbReference type="InterPro" id="IPR036322">
    <property type="entry name" value="WD40_repeat_dom_sf"/>
</dbReference>
<dbReference type="Gene3D" id="2.130.10.10">
    <property type="entry name" value="YVTN repeat-like/Quinoprotein amine dehydrogenase"/>
    <property type="match status" value="1"/>
</dbReference>
<dbReference type="AlphaFoldDB" id="A0A0L0CL32"/>
<protein>
    <recommendedName>
        <fullName evidence="10">Peroxin-7</fullName>
    </recommendedName>
</protein>
<dbReference type="GO" id="GO:0005053">
    <property type="term" value="F:peroxisome matrix targeting signal-2 binding"/>
    <property type="evidence" value="ECO:0007669"/>
    <property type="project" value="InterPro"/>
</dbReference>
<organism evidence="12 13">
    <name type="scientific">Lucilia cuprina</name>
    <name type="common">Green bottle fly</name>
    <name type="synonym">Australian sheep blowfly</name>
    <dbReference type="NCBI Taxonomy" id="7375"/>
    <lineage>
        <taxon>Eukaryota</taxon>
        <taxon>Metazoa</taxon>
        <taxon>Ecdysozoa</taxon>
        <taxon>Arthropoda</taxon>
        <taxon>Hexapoda</taxon>
        <taxon>Insecta</taxon>
        <taxon>Pterygota</taxon>
        <taxon>Neoptera</taxon>
        <taxon>Endopterygota</taxon>
        <taxon>Diptera</taxon>
        <taxon>Brachycera</taxon>
        <taxon>Muscomorpha</taxon>
        <taxon>Oestroidea</taxon>
        <taxon>Calliphoridae</taxon>
        <taxon>Luciliinae</taxon>
        <taxon>Lucilia</taxon>
    </lineage>
</organism>
<keyword evidence="4" id="KW-0963">Cytoplasm</keyword>
<dbReference type="Pfam" id="PF00400">
    <property type="entry name" value="WD40"/>
    <property type="match status" value="5"/>
</dbReference>
<dbReference type="InterPro" id="IPR044536">
    <property type="entry name" value="PEX7"/>
</dbReference>
<dbReference type="InterPro" id="IPR020472">
    <property type="entry name" value="WD40_PAC1"/>
</dbReference>
<dbReference type="GO" id="GO:0016558">
    <property type="term" value="P:protein import into peroxisome matrix"/>
    <property type="evidence" value="ECO:0007669"/>
    <property type="project" value="InterPro"/>
</dbReference>
<dbReference type="PROSITE" id="PS50294">
    <property type="entry name" value="WD_REPEATS_REGION"/>
    <property type="match status" value="3"/>
</dbReference>
<proteinExistence type="inferred from homology"/>
<feature type="repeat" description="WD" evidence="11">
    <location>
        <begin position="206"/>
        <end position="242"/>
    </location>
</feature>
<evidence type="ECO:0000256" key="11">
    <source>
        <dbReference type="PROSITE-ProRule" id="PRU00221"/>
    </source>
</evidence>
<dbReference type="STRING" id="7375.A0A0L0CL32"/>
<keyword evidence="7" id="KW-0653">Protein transport</keyword>
<name>A0A0L0CL32_LUCCU</name>
<dbReference type="SUPFAM" id="SSF50978">
    <property type="entry name" value="WD40 repeat-like"/>
    <property type="match status" value="1"/>
</dbReference>
<dbReference type="PANTHER" id="PTHR46027:SF1">
    <property type="entry name" value="PEROXISOMAL TARGETING SIGNAL 2 RECEPTOR"/>
    <property type="match status" value="1"/>
</dbReference>
<keyword evidence="6" id="KW-0677">Repeat</keyword>
<keyword evidence="8" id="KW-0576">Peroxisome</keyword>
<evidence type="ECO:0000256" key="1">
    <source>
        <dbReference type="ARBA" id="ARBA00004253"/>
    </source>
</evidence>
<evidence type="ECO:0000256" key="9">
    <source>
        <dbReference type="ARBA" id="ARBA00024017"/>
    </source>
</evidence>
<feature type="repeat" description="WD" evidence="11">
    <location>
        <begin position="116"/>
        <end position="159"/>
    </location>
</feature>
<evidence type="ECO:0000313" key="12">
    <source>
        <dbReference type="EMBL" id="KNC33000.1"/>
    </source>
</evidence>
<sequence length="333" mass="37315">MYSTYTTAERHGYSVQFSTFETDRLLLATSQLYGLAGGGSLFLLQHLPHKQGLSEVARLEWSDGLFDVAWCPYGNNIACTASGDGSLQIWSGLDIPYDDSDSSDCLKMPQKPVMCLREHKNEVYSVDWSEKWNYHQILSGSWDGAIKLWDCNRQKSVATYMGHSDLIYSAKFSPLVANIFASVGTDGLLNLWNSFDFSGKPLMCIKAAHDAEILSLDWSQFDRNVLVTGGADGLVRGWDLRNMRQHVFELFSGEFAVRRLAFSPHKASVLASANYDFTTRIWDFGVSSDAIEVHEHHTEFVCGLDWNAATPHQLVDCGWDSVVNVFTPKSLKL</sequence>
<keyword evidence="13" id="KW-1185">Reference proteome</keyword>
<keyword evidence="5 11" id="KW-0853">WD repeat</keyword>
<dbReference type="PRINTS" id="PR00320">
    <property type="entry name" value="GPROTEINBRPT"/>
</dbReference>
<dbReference type="InterPro" id="IPR001680">
    <property type="entry name" value="WD40_rpt"/>
</dbReference>
<evidence type="ECO:0000256" key="7">
    <source>
        <dbReference type="ARBA" id="ARBA00022927"/>
    </source>
</evidence>
<evidence type="ECO:0000256" key="3">
    <source>
        <dbReference type="ARBA" id="ARBA00022448"/>
    </source>
</evidence>
<gene>
    <name evidence="12" type="ORF">FF38_00132</name>
</gene>
<dbReference type="GO" id="GO:0005829">
    <property type="term" value="C:cytosol"/>
    <property type="evidence" value="ECO:0007669"/>
    <property type="project" value="UniProtKB-SubCell"/>
</dbReference>
<accession>A0A0L0CL32</accession>
<dbReference type="GO" id="GO:0005782">
    <property type="term" value="C:peroxisomal matrix"/>
    <property type="evidence" value="ECO:0007669"/>
    <property type="project" value="UniProtKB-SubCell"/>
</dbReference>
<comment type="caution">
    <text evidence="12">The sequence shown here is derived from an EMBL/GenBank/DDBJ whole genome shotgun (WGS) entry which is preliminary data.</text>
</comment>
<dbReference type="PROSITE" id="PS50082">
    <property type="entry name" value="WD_REPEATS_2"/>
    <property type="match status" value="4"/>
</dbReference>
<dbReference type="InterPro" id="IPR015943">
    <property type="entry name" value="WD40/YVTN_repeat-like_dom_sf"/>
</dbReference>
<dbReference type="EMBL" id="JRES01000247">
    <property type="protein sequence ID" value="KNC33000.1"/>
    <property type="molecule type" value="Genomic_DNA"/>
</dbReference>
<dbReference type="OMA" id="FAVHWNL"/>
<feature type="repeat" description="WD" evidence="11">
    <location>
        <begin position="250"/>
        <end position="283"/>
    </location>
</feature>
<dbReference type="PANTHER" id="PTHR46027">
    <property type="entry name" value="PEROXISOMAL TARGETING SIGNAL 2 RECEPTOR"/>
    <property type="match status" value="1"/>
</dbReference>
<evidence type="ECO:0000256" key="10">
    <source>
        <dbReference type="ARBA" id="ARBA00032565"/>
    </source>
</evidence>
<reference evidence="12 13" key="1">
    <citation type="journal article" date="2015" name="Nat. Commun.">
        <title>Lucilia cuprina genome unlocks parasitic fly biology to underpin future interventions.</title>
        <authorList>
            <person name="Anstead C.A."/>
            <person name="Korhonen P.K."/>
            <person name="Young N.D."/>
            <person name="Hall R.S."/>
            <person name="Jex A.R."/>
            <person name="Murali S.C."/>
            <person name="Hughes D.S."/>
            <person name="Lee S.F."/>
            <person name="Perry T."/>
            <person name="Stroehlein A.J."/>
            <person name="Ansell B.R."/>
            <person name="Breugelmans B."/>
            <person name="Hofmann A."/>
            <person name="Qu J."/>
            <person name="Dugan S."/>
            <person name="Lee S.L."/>
            <person name="Chao H."/>
            <person name="Dinh H."/>
            <person name="Han Y."/>
            <person name="Doddapaneni H.V."/>
            <person name="Worley K.C."/>
            <person name="Muzny D.M."/>
            <person name="Ioannidis P."/>
            <person name="Waterhouse R.M."/>
            <person name="Zdobnov E.M."/>
            <person name="James P.J."/>
            <person name="Bagnall N.H."/>
            <person name="Kotze A.C."/>
            <person name="Gibbs R.A."/>
            <person name="Richards S."/>
            <person name="Batterham P."/>
            <person name="Gasser R.B."/>
        </authorList>
    </citation>
    <scope>NUCLEOTIDE SEQUENCE [LARGE SCALE GENOMIC DNA]</scope>
    <source>
        <strain evidence="12 13">LS</strain>
        <tissue evidence="12">Full body</tissue>
    </source>
</reference>
<keyword evidence="3" id="KW-0813">Transport</keyword>
<dbReference type="SMART" id="SM00320">
    <property type="entry name" value="WD40"/>
    <property type="match status" value="6"/>
</dbReference>
<dbReference type="Proteomes" id="UP000037069">
    <property type="component" value="Unassembled WGS sequence"/>
</dbReference>
<dbReference type="OrthoDB" id="273771at2759"/>
<feature type="repeat" description="WD" evidence="11">
    <location>
        <begin position="160"/>
        <end position="193"/>
    </location>
</feature>
<evidence type="ECO:0000256" key="4">
    <source>
        <dbReference type="ARBA" id="ARBA00022490"/>
    </source>
</evidence>
<comment type="subcellular location">
    <subcellularLocation>
        <location evidence="2">Cytoplasm</location>
        <location evidence="2">Cytosol</location>
    </subcellularLocation>
    <subcellularLocation>
        <location evidence="1">Peroxisome matrix</location>
    </subcellularLocation>
</comment>
<comment type="similarity">
    <text evidence="9">Belongs to the WD repeat peroxin-7 family.</text>
</comment>
<dbReference type="PROSITE" id="PS00678">
    <property type="entry name" value="WD_REPEATS_1"/>
    <property type="match status" value="1"/>
</dbReference>
<evidence type="ECO:0000313" key="13">
    <source>
        <dbReference type="Proteomes" id="UP000037069"/>
    </source>
</evidence>
<evidence type="ECO:0000256" key="2">
    <source>
        <dbReference type="ARBA" id="ARBA00004514"/>
    </source>
</evidence>
<evidence type="ECO:0000256" key="6">
    <source>
        <dbReference type="ARBA" id="ARBA00022737"/>
    </source>
</evidence>
<evidence type="ECO:0000256" key="8">
    <source>
        <dbReference type="ARBA" id="ARBA00023140"/>
    </source>
</evidence>
<dbReference type="InterPro" id="IPR019775">
    <property type="entry name" value="WD40_repeat_CS"/>
</dbReference>